<keyword evidence="4" id="KW-1185">Reference proteome</keyword>
<organism evidence="3 4">
    <name type="scientific">Aromia moschata</name>
    <dbReference type="NCBI Taxonomy" id="1265417"/>
    <lineage>
        <taxon>Eukaryota</taxon>
        <taxon>Metazoa</taxon>
        <taxon>Ecdysozoa</taxon>
        <taxon>Arthropoda</taxon>
        <taxon>Hexapoda</taxon>
        <taxon>Insecta</taxon>
        <taxon>Pterygota</taxon>
        <taxon>Neoptera</taxon>
        <taxon>Endopterygota</taxon>
        <taxon>Coleoptera</taxon>
        <taxon>Polyphaga</taxon>
        <taxon>Cucujiformia</taxon>
        <taxon>Chrysomeloidea</taxon>
        <taxon>Cerambycidae</taxon>
        <taxon>Cerambycinae</taxon>
        <taxon>Callichromatini</taxon>
        <taxon>Aromia</taxon>
    </lineage>
</organism>
<evidence type="ECO:0000313" key="4">
    <source>
        <dbReference type="Proteomes" id="UP001162162"/>
    </source>
</evidence>
<dbReference type="AlphaFoldDB" id="A0AAV8Y3I0"/>
<name>A0AAV8Y3I0_9CUCU</name>
<evidence type="ECO:0000256" key="2">
    <source>
        <dbReference type="SAM" id="Phobius"/>
    </source>
</evidence>
<keyword evidence="2" id="KW-0812">Transmembrane</keyword>
<keyword evidence="2" id="KW-0472">Membrane</keyword>
<feature type="compositionally biased region" description="Basic and acidic residues" evidence="1">
    <location>
        <begin position="94"/>
        <end position="106"/>
    </location>
</feature>
<dbReference type="Proteomes" id="UP001162162">
    <property type="component" value="Unassembled WGS sequence"/>
</dbReference>
<proteinExistence type="predicted"/>
<sequence length="106" mass="12371">MRNKDQGNMGKWGLVILLLCYMVINMQAFPSSIDDFRYIDRDFANPGARQIVSWLASQMRPKEYASSGEIPLLPFRLPLQEKKELGGHQRNYRVRRDSENVPRRTS</sequence>
<gene>
    <name evidence="3" type="ORF">NQ318_001611</name>
</gene>
<protein>
    <submittedName>
        <fullName evidence="3">Uncharacterized protein</fullName>
    </submittedName>
</protein>
<comment type="caution">
    <text evidence="3">The sequence shown here is derived from an EMBL/GenBank/DDBJ whole genome shotgun (WGS) entry which is preliminary data.</text>
</comment>
<keyword evidence="2" id="KW-1133">Transmembrane helix</keyword>
<accession>A0AAV8Y3I0</accession>
<feature type="transmembrane region" description="Helical" evidence="2">
    <location>
        <begin position="12"/>
        <end position="29"/>
    </location>
</feature>
<dbReference type="EMBL" id="JAPWTK010000227">
    <property type="protein sequence ID" value="KAJ8945146.1"/>
    <property type="molecule type" value="Genomic_DNA"/>
</dbReference>
<reference evidence="3" key="1">
    <citation type="journal article" date="2023" name="Insect Mol. Biol.">
        <title>Genome sequencing provides insights into the evolution of gene families encoding plant cell wall-degrading enzymes in longhorned beetles.</title>
        <authorList>
            <person name="Shin N.R."/>
            <person name="Okamura Y."/>
            <person name="Kirsch R."/>
            <person name="Pauchet Y."/>
        </authorList>
    </citation>
    <scope>NUCLEOTIDE SEQUENCE</scope>
    <source>
        <strain evidence="3">AMC_N1</strain>
    </source>
</reference>
<evidence type="ECO:0000256" key="1">
    <source>
        <dbReference type="SAM" id="MobiDB-lite"/>
    </source>
</evidence>
<feature type="region of interest" description="Disordered" evidence="1">
    <location>
        <begin position="86"/>
        <end position="106"/>
    </location>
</feature>
<evidence type="ECO:0000313" key="3">
    <source>
        <dbReference type="EMBL" id="KAJ8945146.1"/>
    </source>
</evidence>